<evidence type="ECO:0000313" key="2">
    <source>
        <dbReference type="EMBL" id="KIJ29650.1"/>
    </source>
</evidence>
<reference evidence="2 3" key="1">
    <citation type="submission" date="2014-06" db="EMBL/GenBank/DDBJ databases">
        <title>Evolutionary Origins and Diversification of the Mycorrhizal Mutualists.</title>
        <authorList>
            <consortium name="DOE Joint Genome Institute"/>
            <consortium name="Mycorrhizal Genomics Consortium"/>
            <person name="Kohler A."/>
            <person name="Kuo A."/>
            <person name="Nagy L.G."/>
            <person name="Floudas D."/>
            <person name="Copeland A."/>
            <person name="Barry K.W."/>
            <person name="Cichocki N."/>
            <person name="Veneault-Fourrey C."/>
            <person name="LaButti K."/>
            <person name="Lindquist E.A."/>
            <person name="Lipzen A."/>
            <person name="Lundell T."/>
            <person name="Morin E."/>
            <person name="Murat C."/>
            <person name="Riley R."/>
            <person name="Ohm R."/>
            <person name="Sun H."/>
            <person name="Tunlid A."/>
            <person name="Henrissat B."/>
            <person name="Grigoriev I.V."/>
            <person name="Hibbett D.S."/>
            <person name="Martin F."/>
        </authorList>
    </citation>
    <scope>NUCLEOTIDE SEQUENCE [LARGE SCALE GENOMIC DNA]</scope>
    <source>
        <strain evidence="2 3">SS14</strain>
    </source>
</reference>
<proteinExistence type="predicted"/>
<dbReference type="HOGENOM" id="CLU_698620_0_0_1"/>
<accession>A0A0C9UWU8</accession>
<feature type="compositionally biased region" description="Basic and acidic residues" evidence="1">
    <location>
        <begin position="84"/>
        <end position="97"/>
    </location>
</feature>
<organism evidence="2 3">
    <name type="scientific">Sphaerobolus stellatus (strain SS14)</name>
    <dbReference type="NCBI Taxonomy" id="990650"/>
    <lineage>
        <taxon>Eukaryota</taxon>
        <taxon>Fungi</taxon>
        <taxon>Dikarya</taxon>
        <taxon>Basidiomycota</taxon>
        <taxon>Agaricomycotina</taxon>
        <taxon>Agaricomycetes</taxon>
        <taxon>Phallomycetidae</taxon>
        <taxon>Geastrales</taxon>
        <taxon>Sphaerobolaceae</taxon>
        <taxon>Sphaerobolus</taxon>
    </lineage>
</organism>
<feature type="compositionally biased region" description="Basic and acidic residues" evidence="1">
    <location>
        <begin position="107"/>
        <end position="123"/>
    </location>
</feature>
<dbReference type="Proteomes" id="UP000054279">
    <property type="component" value="Unassembled WGS sequence"/>
</dbReference>
<feature type="compositionally biased region" description="Basic and acidic residues" evidence="1">
    <location>
        <begin position="161"/>
        <end position="172"/>
    </location>
</feature>
<evidence type="ECO:0000256" key="1">
    <source>
        <dbReference type="SAM" id="MobiDB-lite"/>
    </source>
</evidence>
<feature type="compositionally biased region" description="Basic and acidic residues" evidence="1">
    <location>
        <begin position="41"/>
        <end position="51"/>
    </location>
</feature>
<protein>
    <submittedName>
        <fullName evidence="2">Uncharacterized protein</fullName>
    </submittedName>
</protein>
<name>A0A0C9UWU8_SPHS4</name>
<dbReference type="AlphaFoldDB" id="A0A0C9UWU8"/>
<gene>
    <name evidence="2" type="ORF">M422DRAFT_268873</name>
</gene>
<sequence length="395" mass="44478">MSNNFGGISIVPEHNKHGMNTAARLPLKHGEFRSGTTSHKLAQDHAAKESQESQAQEVQADEHTLEPTPKRRRDFTTGTYKGDASSDRPQMERRTRGGEQTTSQLDRTFHEGEPVHRERRELGKGPQQTLPPRAPAGQRNVVQNRRKRRRVRTEEDDDDDYGRRTDMEQYGKPDVNEEALAKETQEEERRQMLRRIAAMRIELARRRNELIVAESLYKEQAQETKAGNTESEVKAISDTQRYAPGILDNASSQEIISAVLQENLPINKIMDLKTALSVLGNEGIISLLEPRLPKKSYTILNATFDGARNIGHQIRKARGVYDAHFTRKDQENARAQMTGPISVADYAALVLHKNSPVSVKKKTEAIEIVRRLVGNAKIPKYPIAMLSPAADKATL</sequence>
<feature type="region of interest" description="Disordered" evidence="1">
    <location>
        <begin position="32"/>
        <end position="172"/>
    </location>
</feature>
<feature type="compositionally biased region" description="Basic and acidic residues" evidence="1">
    <location>
        <begin position="60"/>
        <end position="69"/>
    </location>
</feature>
<keyword evidence="3" id="KW-1185">Reference proteome</keyword>
<evidence type="ECO:0000313" key="3">
    <source>
        <dbReference type="Proteomes" id="UP000054279"/>
    </source>
</evidence>
<dbReference type="EMBL" id="KN837278">
    <property type="protein sequence ID" value="KIJ29650.1"/>
    <property type="molecule type" value="Genomic_DNA"/>
</dbReference>